<protein>
    <submittedName>
        <fullName evidence="1">Uncharacterized protein</fullName>
    </submittedName>
</protein>
<gene>
    <name evidence="1" type="ORF">NLI96_g1494</name>
</gene>
<dbReference type="Proteomes" id="UP001212997">
    <property type="component" value="Unassembled WGS sequence"/>
</dbReference>
<name>A0AAD5YMX3_9APHY</name>
<evidence type="ECO:0000313" key="2">
    <source>
        <dbReference type="Proteomes" id="UP001212997"/>
    </source>
</evidence>
<sequence length="69" mass="7827">MIRRNPTLIALTDNDVQDVREAVKQKTQATSAININAKDIESIEDVYRKMAEERKAKAAQTREERLGLA</sequence>
<proteinExistence type="predicted"/>
<accession>A0AAD5YMX3</accession>
<keyword evidence="2" id="KW-1185">Reference proteome</keyword>
<comment type="caution">
    <text evidence="1">The sequence shown here is derived from an EMBL/GenBank/DDBJ whole genome shotgun (WGS) entry which is preliminary data.</text>
</comment>
<dbReference type="AlphaFoldDB" id="A0AAD5YMX3"/>
<dbReference type="EMBL" id="JANAWD010000029">
    <property type="protein sequence ID" value="KAJ3490395.1"/>
    <property type="molecule type" value="Genomic_DNA"/>
</dbReference>
<evidence type="ECO:0000313" key="1">
    <source>
        <dbReference type="EMBL" id="KAJ3490395.1"/>
    </source>
</evidence>
<reference evidence="1" key="1">
    <citation type="submission" date="2022-07" db="EMBL/GenBank/DDBJ databases">
        <title>Genome Sequence of Physisporinus lineatus.</title>
        <authorList>
            <person name="Buettner E."/>
        </authorList>
    </citation>
    <scope>NUCLEOTIDE SEQUENCE</scope>
    <source>
        <strain evidence="1">VT162</strain>
    </source>
</reference>
<organism evidence="1 2">
    <name type="scientific">Meripilus lineatus</name>
    <dbReference type="NCBI Taxonomy" id="2056292"/>
    <lineage>
        <taxon>Eukaryota</taxon>
        <taxon>Fungi</taxon>
        <taxon>Dikarya</taxon>
        <taxon>Basidiomycota</taxon>
        <taxon>Agaricomycotina</taxon>
        <taxon>Agaricomycetes</taxon>
        <taxon>Polyporales</taxon>
        <taxon>Meripilaceae</taxon>
        <taxon>Meripilus</taxon>
    </lineage>
</organism>